<sequence>MNCEFIAEGIETEAELQRVIDLGIDYGEGFFIVKQSNPIPSITETAKQYIDFLELKSKSRSVTFDISDKIIIGN</sequence>
<organism evidence="2 3">
    <name type="scientific">Metabacillus elymi</name>
    <dbReference type="NCBI Taxonomy" id="2745198"/>
    <lineage>
        <taxon>Bacteria</taxon>
        <taxon>Bacillati</taxon>
        <taxon>Bacillota</taxon>
        <taxon>Bacilli</taxon>
        <taxon>Bacillales</taxon>
        <taxon>Bacillaceae</taxon>
        <taxon>Metabacillus</taxon>
    </lineage>
</organism>
<dbReference type="SUPFAM" id="SSF141868">
    <property type="entry name" value="EAL domain-like"/>
    <property type="match status" value="1"/>
</dbReference>
<feature type="domain" description="EAL" evidence="1">
    <location>
        <begin position="1"/>
        <end position="49"/>
    </location>
</feature>
<name>A0ABX6S2Z2_9BACI</name>
<dbReference type="Gene3D" id="3.20.20.450">
    <property type="entry name" value="EAL domain"/>
    <property type="match status" value="1"/>
</dbReference>
<evidence type="ECO:0000313" key="3">
    <source>
        <dbReference type="Proteomes" id="UP000515490"/>
    </source>
</evidence>
<dbReference type="Proteomes" id="UP000515490">
    <property type="component" value="Chromosome"/>
</dbReference>
<reference evidence="2 3" key="1">
    <citation type="submission" date="2020-06" db="EMBL/GenBank/DDBJ databases">
        <title>Metabacillus dokdonensis sp. nov., isolated from the rhizosphere of Elymus tsukushiensis, a plant native to the Dokdo Islands, Republic of Korea.</title>
        <authorList>
            <person name="Lee S.Y."/>
            <person name="Hwang Y.J."/>
            <person name="Son J.S."/>
            <person name="Ghim S.Y."/>
        </authorList>
    </citation>
    <scope>NUCLEOTIDE SEQUENCE [LARGE SCALE GENOMIC DNA]</scope>
    <source>
        <strain evidence="2 3">KUDC1714</strain>
    </source>
</reference>
<gene>
    <name evidence="2" type="ORF">HUW50_13810</name>
</gene>
<dbReference type="InterPro" id="IPR001633">
    <property type="entry name" value="EAL_dom"/>
</dbReference>
<proteinExistence type="predicted"/>
<accession>A0ABX6S2Z2</accession>
<dbReference type="InterPro" id="IPR035919">
    <property type="entry name" value="EAL_sf"/>
</dbReference>
<dbReference type="EMBL" id="CP055263">
    <property type="protein sequence ID" value="QNF28455.1"/>
    <property type="molecule type" value="Genomic_DNA"/>
</dbReference>
<dbReference type="PROSITE" id="PS50883">
    <property type="entry name" value="EAL"/>
    <property type="match status" value="1"/>
</dbReference>
<keyword evidence="3" id="KW-1185">Reference proteome</keyword>
<evidence type="ECO:0000259" key="1">
    <source>
        <dbReference type="PROSITE" id="PS50883"/>
    </source>
</evidence>
<protein>
    <submittedName>
        <fullName evidence="2">EAL domain-containing protein</fullName>
    </submittedName>
</protein>
<evidence type="ECO:0000313" key="2">
    <source>
        <dbReference type="EMBL" id="QNF28455.1"/>
    </source>
</evidence>